<evidence type="ECO:0000313" key="2">
    <source>
        <dbReference type="EMBL" id="RNE67398.1"/>
    </source>
</evidence>
<feature type="transmembrane region" description="Helical" evidence="1">
    <location>
        <begin position="159"/>
        <end position="180"/>
    </location>
</feature>
<keyword evidence="3" id="KW-1185">Reference proteome</keyword>
<sequence>MQRSLTQDKVRFGNLARRSQLAALGYSQRDIRRAVDEHQLWPIRRSWVAHAGADWRAARAIALGGRLAAASALAAYGVWVTRPSGLWVQTPPTAARLPQPGPGEHRLWSPEHFPIAGDMRHPLLKAGRIARRARPASCFRDGKPGRSAAGYPRSTMDSFWVNALYSLAPTVVVGLIFWLVMRSIIHADRTERKVYARIEAEERARLGLDKPTS</sequence>
<protein>
    <submittedName>
        <fullName evidence="2">Uncharacterized protein</fullName>
    </submittedName>
</protein>
<keyword evidence="1" id="KW-1133">Transmembrane helix</keyword>
<evidence type="ECO:0000256" key="1">
    <source>
        <dbReference type="SAM" id="Phobius"/>
    </source>
</evidence>
<organism evidence="2 3">
    <name type="scientific">Cryobacterium tepidiphilum</name>
    <dbReference type="NCBI Taxonomy" id="2486026"/>
    <lineage>
        <taxon>Bacteria</taxon>
        <taxon>Bacillati</taxon>
        <taxon>Actinomycetota</taxon>
        <taxon>Actinomycetes</taxon>
        <taxon>Micrococcales</taxon>
        <taxon>Microbacteriaceae</taxon>
        <taxon>Cryobacterium</taxon>
    </lineage>
</organism>
<reference evidence="2 3" key="1">
    <citation type="submission" date="2018-11" db="EMBL/GenBank/DDBJ databases">
        <title>Cryobacterium sp. nov., isolated from rhizosphere soil of lettuce.</title>
        <authorList>
            <person name="Wang Y."/>
        </authorList>
    </citation>
    <scope>NUCLEOTIDE SEQUENCE [LARGE SCALE GENOMIC DNA]</scope>
    <source>
        <strain evidence="2 3">NEAU-85</strain>
    </source>
</reference>
<feature type="transmembrane region" description="Helical" evidence="1">
    <location>
        <begin position="60"/>
        <end position="79"/>
    </location>
</feature>
<dbReference type="Proteomes" id="UP000279859">
    <property type="component" value="Unassembled WGS sequence"/>
</dbReference>
<dbReference type="AlphaFoldDB" id="A0A3M8LSD5"/>
<gene>
    <name evidence="2" type="ORF">EEJ31_01120</name>
</gene>
<proteinExistence type="predicted"/>
<accession>A0A3M8LSD5</accession>
<dbReference type="EMBL" id="RDSR01000001">
    <property type="protein sequence ID" value="RNE67398.1"/>
    <property type="molecule type" value="Genomic_DNA"/>
</dbReference>
<dbReference type="OrthoDB" id="4807612at2"/>
<evidence type="ECO:0000313" key="3">
    <source>
        <dbReference type="Proteomes" id="UP000279859"/>
    </source>
</evidence>
<name>A0A3M8LSD5_9MICO</name>
<dbReference type="RefSeq" id="WP_123044428.1">
    <property type="nucleotide sequence ID" value="NZ_RDSR01000001.1"/>
</dbReference>
<keyword evidence="1" id="KW-0812">Transmembrane</keyword>
<keyword evidence="1" id="KW-0472">Membrane</keyword>
<comment type="caution">
    <text evidence="2">The sequence shown here is derived from an EMBL/GenBank/DDBJ whole genome shotgun (WGS) entry which is preliminary data.</text>
</comment>